<dbReference type="AlphaFoldDB" id="F5XSZ5"/>
<accession>F5XSZ5</accession>
<sequence>MTAVRWIVVGLLAMLLLLVAAHGFASRGPSSFEAQFRTQSADALAVASAPSGVISDAEVDALPAPVAEYVRRSGAVGQPHLRSFYAEIHGRIRSGPGDTWMPYTVRQLNTYGPHPHRFFLMNATRFGLPVRVFHAYDEHATMRGRLLDVVPVVQAAGDEMDRSETVTLLNDLVLFAPGALVDAPIRWTNVTGTTVDATYTRGDQTITARLVFSNGDLVDFVSDDRMRASGDGSTFTPQRWSTPVSGYAVFGDRRIAAQGLGRWSAPAPEGQFTYIELTVDDIAYNVNPDRVRPRAAQAEK</sequence>
<dbReference type="EMBL" id="AP012204">
    <property type="protein sequence ID" value="BAK37403.1"/>
    <property type="molecule type" value="Genomic_DNA"/>
</dbReference>
<gene>
    <name evidence="1" type="ordered locus">MLP_43890</name>
</gene>
<evidence type="ECO:0000313" key="2">
    <source>
        <dbReference type="Proteomes" id="UP000007947"/>
    </source>
</evidence>
<dbReference type="Proteomes" id="UP000007947">
    <property type="component" value="Chromosome"/>
</dbReference>
<dbReference type="eggNOG" id="ENOG502ZA6T">
    <property type="taxonomic scope" value="Bacteria"/>
</dbReference>
<dbReference type="Pfam" id="PF20181">
    <property type="entry name" value="DUF6544"/>
    <property type="match status" value="1"/>
</dbReference>
<dbReference type="InterPro" id="IPR046674">
    <property type="entry name" value="DUF6544"/>
</dbReference>
<dbReference type="HOGENOM" id="CLU_064054_1_1_11"/>
<dbReference type="STRING" id="1032480.MLP_43890"/>
<proteinExistence type="predicted"/>
<name>F5XSZ5_MICPN</name>
<keyword evidence="2" id="KW-1185">Reference proteome</keyword>
<evidence type="ECO:0000313" key="1">
    <source>
        <dbReference type="EMBL" id="BAK37403.1"/>
    </source>
</evidence>
<dbReference type="OrthoDB" id="3817559at2"/>
<dbReference type="KEGG" id="mph:MLP_43890"/>
<dbReference type="RefSeq" id="WP_013865237.1">
    <property type="nucleotide sequence ID" value="NC_015635.1"/>
</dbReference>
<organism evidence="1 2">
    <name type="scientific">Microlunatus phosphovorus (strain ATCC 700054 / DSM 10555 / JCM 9379 / NBRC 101784 / NCIMB 13414 / VKM Ac-1990 / NM-1)</name>
    <dbReference type="NCBI Taxonomy" id="1032480"/>
    <lineage>
        <taxon>Bacteria</taxon>
        <taxon>Bacillati</taxon>
        <taxon>Actinomycetota</taxon>
        <taxon>Actinomycetes</taxon>
        <taxon>Propionibacteriales</taxon>
        <taxon>Propionibacteriaceae</taxon>
        <taxon>Microlunatus</taxon>
    </lineage>
</organism>
<protein>
    <submittedName>
        <fullName evidence="1">Uncharacterized protein</fullName>
    </submittedName>
</protein>
<reference evidence="1 2" key="1">
    <citation type="submission" date="2011-05" db="EMBL/GenBank/DDBJ databases">
        <title>Whole genome sequence of Microlunatus phosphovorus NM-1.</title>
        <authorList>
            <person name="Hosoyama A."/>
            <person name="Sasaki K."/>
            <person name="Harada T."/>
            <person name="Igarashi R."/>
            <person name="Kawakoshi A."/>
            <person name="Sasagawa M."/>
            <person name="Fukada J."/>
            <person name="Nakamura S."/>
            <person name="Katano Y."/>
            <person name="Hanada S."/>
            <person name="Kamagata Y."/>
            <person name="Nakamura N."/>
            <person name="Yamazaki S."/>
            <person name="Fujita N."/>
        </authorList>
    </citation>
    <scope>NUCLEOTIDE SEQUENCE [LARGE SCALE GENOMIC DNA]</scope>
    <source>
        <strain evidence="2">ATCC 700054 / DSM 10555 / JCM 9379 / NBRC 101784 / NCIMB 13414 / VKM Ac-1990 / NM-1</strain>
    </source>
</reference>